<keyword evidence="3" id="KW-0133">Cell shape</keyword>
<evidence type="ECO:0000256" key="1">
    <source>
        <dbReference type="ARBA" id="ARBA00004141"/>
    </source>
</evidence>
<dbReference type="GO" id="GO:0008360">
    <property type="term" value="P:regulation of cell shape"/>
    <property type="evidence" value="ECO:0007669"/>
    <property type="project" value="UniProtKB-KW"/>
</dbReference>
<dbReference type="GO" id="GO:0005886">
    <property type="term" value="C:plasma membrane"/>
    <property type="evidence" value="ECO:0007669"/>
    <property type="project" value="TreeGrafter"/>
</dbReference>
<feature type="transmembrane region" description="Helical" evidence="7">
    <location>
        <begin position="431"/>
        <end position="462"/>
    </location>
</feature>
<dbReference type="GO" id="GO:0015648">
    <property type="term" value="F:lipid-linked peptidoglycan transporter activity"/>
    <property type="evidence" value="ECO:0007669"/>
    <property type="project" value="TreeGrafter"/>
</dbReference>
<dbReference type="Pfam" id="PF01098">
    <property type="entry name" value="FTSW_RODA_SPOVE"/>
    <property type="match status" value="1"/>
</dbReference>
<evidence type="ECO:0000256" key="7">
    <source>
        <dbReference type="SAM" id="Phobius"/>
    </source>
</evidence>
<feature type="transmembrane region" description="Helical" evidence="7">
    <location>
        <begin position="226"/>
        <end position="254"/>
    </location>
</feature>
<proteinExistence type="predicted"/>
<evidence type="ECO:0000256" key="4">
    <source>
        <dbReference type="ARBA" id="ARBA00022989"/>
    </source>
</evidence>
<accession>A0A4S4BGY7</accession>
<keyword evidence="4 7" id="KW-1133">Transmembrane helix</keyword>
<evidence type="ECO:0000256" key="3">
    <source>
        <dbReference type="ARBA" id="ARBA00022960"/>
    </source>
</evidence>
<dbReference type="EMBL" id="SSOB01000050">
    <property type="protein sequence ID" value="THF73740.1"/>
    <property type="molecule type" value="Genomic_DNA"/>
</dbReference>
<evidence type="ECO:0000256" key="2">
    <source>
        <dbReference type="ARBA" id="ARBA00022692"/>
    </source>
</evidence>
<protein>
    <submittedName>
        <fullName evidence="8">FtsW/RodA/SpoVE family cell cycle protein</fullName>
    </submittedName>
</protein>
<reference evidence="8 9" key="1">
    <citation type="submission" date="2019-04" db="EMBL/GenBank/DDBJ databases">
        <title>Cohnella sp. nov. isolated from preserved vegetables.</title>
        <authorList>
            <person name="Lin S.-Y."/>
            <person name="Hung M.-H."/>
            <person name="Young C.-C."/>
        </authorList>
    </citation>
    <scope>NUCLEOTIDE SEQUENCE [LARGE SCALE GENOMIC DNA]</scope>
    <source>
        <strain evidence="8 9">CC-MHH1044</strain>
    </source>
</reference>
<keyword evidence="5 7" id="KW-0472">Membrane</keyword>
<sequence>MEPLQRNGQPGSGRGGNPMIERRIREHKAVREYLDDVCGQVRAKELHEEIRLEIGGHLEELVFERLKPARSARNAESPASGAEGQSAEVCRNSGDALIDASFDEAIAYALKEMGDPRTIGKRLQRVHRPKLEWSLLSLAIVLIGIGLMAMYALQELAPSERMPDIPFLANKLLCVGMGTAALLIFYFVDYRKLRSYSWWTYGLAVVLFLLAQSHTLGRMVNGAYRWVYIGGFALDAASIAPYLFLFAYAGYLAGEKRPVGGIREKLRGYGKELLLFYALPAYFYLVSPSLVSLSVHLVGAALLLLTRDGGWKRLLLYMCSLLFVLFALREFRFGEMRHSIFYQRILAYLQRFAGDDSFIDGGTYARDFIRSAGFKGHGFDVGLDRLPYAYTENIVAYLVGALGWAFGIALVLLAAAFVYRSVRISRQSREPYARLLALAVGSILAVKLVWTLLMSVGVLPFVGIAMPFVGYSGLQTVCELASIGLLLGVYRRKDMLPRLVASGYPLASAPHSRNRDGA</sequence>
<comment type="subcellular location">
    <subcellularLocation>
        <location evidence="1">Membrane</location>
        <topology evidence="1">Multi-pass membrane protein</topology>
    </subcellularLocation>
</comment>
<dbReference type="GO" id="GO:0051301">
    <property type="term" value="P:cell division"/>
    <property type="evidence" value="ECO:0007669"/>
    <property type="project" value="InterPro"/>
</dbReference>
<keyword evidence="9" id="KW-1185">Reference proteome</keyword>
<feature type="transmembrane region" description="Helical" evidence="7">
    <location>
        <begin position="290"/>
        <end position="307"/>
    </location>
</feature>
<keyword evidence="2 7" id="KW-0812">Transmembrane</keyword>
<dbReference type="InterPro" id="IPR001182">
    <property type="entry name" value="FtsW/RodA"/>
</dbReference>
<name>A0A4S4BGY7_9BACL</name>
<organism evidence="8 9">
    <name type="scientific">Cohnella fermenti</name>
    <dbReference type="NCBI Taxonomy" id="2565925"/>
    <lineage>
        <taxon>Bacteria</taxon>
        <taxon>Bacillati</taxon>
        <taxon>Bacillota</taxon>
        <taxon>Bacilli</taxon>
        <taxon>Bacillales</taxon>
        <taxon>Paenibacillaceae</taxon>
        <taxon>Cohnella</taxon>
    </lineage>
</organism>
<feature type="transmembrane region" description="Helical" evidence="7">
    <location>
        <begin position="165"/>
        <end position="188"/>
    </location>
</feature>
<dbReference type="PANTHER" id="PTHR30474">
    <property type="entry name" value="CELL CYCLE PROTEIN"/>
    <property type="match status" value="1"/>
</dbReference>
<feature type="transmembrane region" description="Helical" evidence="7">
    <location>
        <begin position="468"/>
        <end position="490"/>
    </location>
</feature>
<evidence type="ECO:0000256" key="5">
    <source>
        <dbReference type="ARBA" id="ARBA00023136"/>
    </source>
</evidence>
<evidence type="ECO:0000313" key="8">
    <source>
        <dbReference type="EMBL" id="THF73740.1"/>
    </source>
</evidence>
<evidence type="ECO:0000256" key="6">
    <source>
        <dbReference type="SAM" id="MobiDB-lite"/>
    </source>
</evidence>
<gene>
    <name evidence="8" type="ORF">E6C55_28015</name>
</gene>
<feature type="transmembrane region" description="Helical" evidence="7">
    <location>
        <begin position="314"/>
        <end position="331"/>
    </location>
</feature>
<dbReference type="AlphaFoldDB" id="A0A4S4BGY7"/>
<feature type="transmembrane region" description="Helical" evidence="7">
    <location>
        <begin position="195"/>
        <end position="214"/>
    </location>
</feature>
<dbReference type="Proteomes" id="UP000310636">
    <property type="component" value="Unassembled WGS sequence"/>
</dbReference>
<feature type="region of interest" description="Disordered" evidence="6">
    <location>
        <begin position="1"/>
        <end position="20"/>
    </location>
</feature>
<feature type="transmembrane region" description="Helical" evidence="7">
    <location>
        <begin position="131"/>
        <end position="153"/>
    </location>
</feature>
<feature type="transmembrane region" description="Helical" evidence="7">
    <location>
        <begin position="394"/>
        <end position="419"/>
    </location>
</feature>
<evidence type="ECO:0000313" key="9">
    <source>
        <dbReference type="Proteomes" id="UP000310636"/>
    </source>
</evidence>
<dbReference type="OrthoDB" id="2192428at2"/>
<dbReference type="PANTHER" id="PTHR30474:SF1">
    <property type="entry name" value="PEPTIDOGLYCAN GLYCOSYLTRANSFERASE MRDB"/>
    <property type="match status" value="1"/>
</dbReference>
<comment type="caution">
    <text evidence="8">The sequence shown here is derived from an EMBL/GenBank/DDBJ whole genome shotgun (WGS) entry which is preliminary data.</text>
</comment>
<dbReference type="GO" id="GO:0032153">
    <property type="term" value="C:cell division site"/>
    <property type="evidence" value="ECO:0007669"/>
    <property type="project" value="TreeGrafter"/>
</dbReference>